<dbReference type="AlphaFoldDB" id="A0A9P0Q329"/>
<gene>
    <name evidence="2" type="ORF">ACAOBT_LOCUS27800</name>
</gene>
<dbReference type="OrthoDB" id="1938591at2759"/>
<keyword evidence="3" id="KW-1185">Reference proteome</keyword>
<dbReference type="Proteomes" id="UP001152888">
    <property type="component" value="Unassembled WGS sequence"/>
</dbReference>
<evidence type="ECO:0000256" key="1">
    <source>
        <dbReference type="SAM" id="MobiDB-lite"/>
    </source>
</evidence>
<feature type="compositionally biased region" description="Polar residues" evidence="1">
    <location>
        <begin position="32"/>
        <end position="46"/>
    </location>
</feature>
<name>A0A9P0Q329_ACAOB</name>
<evidence type="ECO:0000313" key="2">
    <source>
        <dbReference type="EMBL" id="CAH2004090.1"/>
    </source>
</evidence>
<protein>
    <submittedName>
        <fullName evidence="2">Uncharacterized protein</fullName>
    </submittedName>
</protein>
<organism evidence="2 3">
    <name type="scientific">Acanthoscelides obtectus</name>
    <name type="common">Bean weevil</name>
    <name type="synonym">Bruchus obtectus</name>
    <dbReference type="NCBI Taxonomy" id="200917"/>
    <lineage>
        <taxon>Eukaryota</taxon>
        <taxon>Metazoa</taxon>
        <taxon>Ecdysozoa</taxon>
        <taxon>Arthropoda</taxon>
        <taxon>Hexapoda</taxon>
        <taxon>Insecta</taxon>
        <taxon>Pterygota</taxon>
        <taxon>Neoptera</taxon>
        <taxon>Endopterygota</taxon>
        <taxon>Coleoptera</taxon>
        <taxon>Polyphaga</taxon>
        <taxon>Cucujiformia</taxon>
        <taxon>Chrysomeloidea</taxon>
        <taxon>Chrysomelidae</taxon>
        <taxon>Bruchinae</taxon>
        <taxon>Bruchini</taxon>
        <taxon>Acanthoscelides</taxon>
    </lineage>
</organism>
<comment type="caution">
    <text evidence="2">The sequence shown here is derived from an EMBL/GenBank/DDBJ whole genome shotgun (WGS) entry which is preliminary data.</text>
</comment>
<dbReference type="EMBL" id="CAKOFQ010007571">
    <property type="protein sequence ID" value="CAH2004090.1"/>
    <property type="molecule type" value="Genomic_DNA"/>
</dbReference>
<reference evidence="2" key="1">
    <citation type="submission" date="2022-03" db="EMBL/GenBank/DDBJ databases">
        <authorList>
            <person name="Sayadi A."/>
        </authorList>
    </citation>
    <scope>NUCLEOTIDE SEQUENCE</scope>
</reference>
<feature type="compositionally biased region" description="Basic and acidic residues" evidence="1">
    <location>
        <begin position="47"/>
        <end position="62"/>
    </location>
</feature>
<accession>A0A9P0Q329</accession>
<evidence type="ECO:0000313" key="3">
    <source>
        <dbReference type="Proteomes" id="UP001152888"/>
    </source>
</evidence>
<feature type="region of interest" description="Disordered" evidence="1">
    <location>
        <begin position="19"/>
        <end position="75"/>
    </location>
</feature>
<proteinExistence type="predicted"/>
<sequence length="94" mass="10266">MTAEAEWSWGRLAKCERDLGSATPRIDGVESSLATPQAETVTTPTDRSGDEGERLKGEELTPPRKPAGVSFAPADSQLDFGDVENERRIMGRFE</sequence>